<feature type="compositionally biased region" description="Gly residues" evidence="1">
    <location>
        <begin position="27"/>
        <end position="39"/>
    </location>
</feature>
<dbReference type="AlphaFoldDB" id="A0A6V8QLN8"/>
<reference evidence="2 3" key="1">
    <citation type="submission" date="2020-07" db="EMBL/GenBank/DDBJ databases">
        <title>Trichoderma asperellum IC-1 whole genome shotgun sequence.</title>
        <authorList>
            <person name="Kanamasa S."/>
            <person name="Takahashi H."/>
        </authorList>
    </citation>
    <scope>NUCLEOTIDE SEQUENCE [LARGE SCALE GENOMIC DNA]</scope>
    <source>
        <strain evidence="2 3">IC-1</strain>
    </source>
</reference>
<dbReference type="OrthoDB" id="3050608at2759"/>
<dbReference type="PANTHER" id="PTHR40462">
    <property type="entry name" value="CHROMOSOME 1, WHOLE GENOME SHOTGUN SEQUENCE"/>
    <property type="match status" value="1"/>
</dbReference>
<evidence type="ECO:0008006" key="4">
    <source>
        <dbReference type="Google" id="ProtNLM"/>
    </source>
</evidence>
<protein>
    <recommendedName>
        <fullName evidence="4">DNA damage-responsive protein 48</fullName>
    </recommendedName>
</protein>
<comment type="caution">
    <text evidence="2">The sequence shown here is derived from an EMBL/GenBank/DDBJ whole genome shotgun (WGS) entry which is preliminary data.</text>
</comment>
<dbReference type="PANTHER" id="PTHR40462:SF1">
    <property type="entry name" value="EXPRESSED PROTEIN"/>
    <property type="match status" value="1"/>
</dbReference>
<accession>A0A6V8QLN8</accession>
<sequence length="117" mass="12128">MDFVNKLTGSGNNSGNSAGESLSEQQSGGGGGGGGGGFMGKMNDMAGGGAQGEKDEDFLDKGVDFVQENFLGQGDQSNESAAEQAKDEMISDAIRERYKDATGSDFPIKDKDKKYGV</sequence>
<dbReference type="Proteomes" id="UP000517252">
    <property type="component" value="Unassembled WGS sequence"/>
</dbReference>
<organism evidence="2 3">
    <name type="scientific">Trichoderma asperellum</name>
    <name type="common">Filamentous fungus</name>
    <dbReference type="NCBI Taxonomy" id="101201"/>
    <lineage>
        <taxon>Eukaryota</taxon>
        <taxon>Fungi</taxon>
        <taxon>Dikarya</taxon>
        <taxon>Ascomycota</taxon>
        <taxon>Pezizomycotina</taxon>
        <taxon>Sordariomycetes</taxon>
        <taxon>Hypocreomycetidae</taxon>
        <taxon>Hypocreales</taxon>
        <taxon>Hypocreaceae</taxon>
        <taxon>Trichoderma</taxon>
    </lineage>
</organism>
<evidence type="ECO:0000313" key="3">
    <source>
        <dbReference type="Proteomes" id="UP000517252"/>
    </source>
</evidence>
<feature type="compositionally biased region" description="Basic and acidic residues" evidence="1">
    <location>
        <begin position="84"/>
        <end position="117"/>
    </location>
</feature>
<feature type="region of interest" description="Disordered" evidence="1">
    <location>
        <begin position="1"/>
        <end position="117"/>
    </location>
</feature>
<name>A0A6V8QLN8_TRIAP</name>
<dbReference type="EMBL" id="BLZH01000002">
    <property type="protein sequence ID" value="GFP53082.1"/>
    <property type="molecule type" value="Genomic_DNA"/>
</dbReference>
<gene>
    <name evidence="2" type="ORF">TASIC1_0002026600</name>
</gene>
<evidence type="ECO:0000313" key="2">
    <source>
        <dbReference type="EMBL" id="GFP53082.1"/>
    </source>
</evidence>
<proteinExistence type="predicted"/>
<evidence type="ECO:0000256" key="1">
    <source>
        <dbReference type="SAM" id="MobiDB-lite"/>
    </source>
</evidence>